<dbReference type="InterPro" id="IPR002591">
    <property type="entry name" value="Phosphodiest/P_Trfase"/>
</dbReference>
<evidence type="ECO:0000256" key="2">
    <source>
        <dbReference type="ARBA" id="ARBA00022723"/>
    </source>
</evidence>
<evidence type="ECO:0000313" key="4">
    <source>
        <dbReference type="EMBL" id="GAA4460571.1"/>
    </source>
</evidence>
<gene>
    <name evidence="4" type="ORF">GCM10023093_03480</name>
</gene>
<comment type="caution">
    <text evidence="4">The sequence shown here is derived from an EMBL/GenBank/DDBJ whole genome shotgun (WGS) entry which is preliminary data.</text>
</comment>
<dbReference type="InterPro" id="IPR017850">
    <property type="entry name" value="Alkaline_phosphatase_core_sf"/>
</dbReference>
<dbReference type="SUPFAM" id="SSF53649">
    <property type="entry name" value="Alkaline phosphatase-like"/>
    <property type="match status" value="1"/>
</dbReference>
<sequence>MIIRTSKLLILLIIIFFCACRHDRDQVNRPKIVVGIVIDQMRWDYLYRYYERYGHSGFRRLLRNGYSCNNTSISYLPSYTAPGHACIYTGSVPAIHGIAGNDWVDRRTGAKWYCVQDTSVTLTGGDTKGQPMSPANLLTTTITDELRLATNFASRVYGVALKDRGSILPAGHLANAAYWYSEHTGGFISSSYYKDPEPEWLKAFNNRKTGDSMVQEGWYPLYDISTYTQSTADSTPWEGPFKWEKAPVFPHRFDGLDEEKRRAVIKSIPAGNTYTLMMAKACMQGESLGKGSATDMITISLSSTDYIGHRFAINSIEAEDTYLRLDRDISDLLLYLDKTYGRNGYLVFLTADHGAAHNGGFLAANGIPAGIEGDGVMDGLNGYLHQTLGLDSIVTFMSNYQVCFDEVRIAASGKDRETVKLTAMAWLNAQPNVAYAIDMENIWRNTVPEPIRTMAVNGYHNHRSGSIQVVLNPGCYNGDGHTTGTTHGTWNPYDSHIPLLWYGWHIKRGASDEPVHMTDIAPTLASLLHIQMPSGCVGKPIIGLKKEH</sequence>
<evidence type="ECO:0000313" key="5">
    <source>
        <dbReference type="Proteomes" id="UP001500067"/>
    </source>
</evidence>
<dbReference type="PANTHER" id="PTHR10151">
    <property type="entry name" value="ECTONUCLEOTIDE PYROPHOSPHATASE/PHOSPHODIESTERASE"/>
    <property type="match status" value="1"/>
</dbReference>
<dbReference type="InterPro" id="IPR026263">
    <property type="entry name" value="Alkaline_phosphatase_prok"/>
</dbReference>
<dbReference type="PIRSF" id="PIRSF031924">
    <property type="entry name" value="Pi-irrepressible_AP"/>
    <property type="match status" value="1"/>
</dbReference>
<dbReference type="PANTHER" id="PTHR10151:SF120">
    <property type="entry name" value="BIS(5'-ADENOSYL)-TRIPHOSPHATASE"/>
    <property type="match status" value="1"/>
</dbReference>
<dbReference type="Gene3D" id="3.40.720.10">
    <property type="entry name" value="Alkaline Phosphatase, subunit A"/>
    <property type="match status" value="1"/>
</dbReference>
<keyword evidence="2" id="KW-0479">Metal-binding</keyword>
<dbReference type="RefSeq" id="WP_345077606.1">
    <property type="nucleotide sequence ID" value="NZ_BAABFA010000004.1"/>
</dbReference>
<protein>
    <submittedName>
        <fullName evidence="4">Alkaline phosphatase family protein</fullName>
    </submittedName>
</protein>
<dbReference type="Proteomes" id="UP001500067">
    <property type="component" value="Unassembled WGS sequence"/>
</dbReference>
<name>A0ABP8N687_9BACT</name>
<keyword evidence="1" id="KW-0597">Phosphoprotein</keyword>
<evidence type="ECO:0000256" key="3">
    <source>
        <dbReference type="ARBA" id="ARBA00022729"/>
    </source>
</evidence>
<dbReference type="NCBIfam" id="NF042991">
    <property type="entry name" value="alk_phos_PafA"/>
    <property type="match status" value="1"/>
</dbReference>
<accession>A0ABP8N687</accession>
<dbReference type="EMBL" id="BAABFA010000004">
    <property type="protein sequence ID" value="GAA4460571.1"/>
    <property type="molecule type" value="Genomic_DNA"/>
</dbReference>
<dbReference type="CDD" id="cd16016">
    <property type="entry name" value="AP-SPAP"/>
    <property type="match status" value="1"/>
</dbReference>
<dbReference type="PROSITE" id="PS51257">
    <property type="entry name" value="PROKAR_LIPOPROTEIN"/>
    <property type="match status" value="1"/>
</dbReference>
<dbReference type="Pfam" id="PF01663">
    <property type="entry name" value="Phosphodiest"/>
    <property type="match status" value="1"/>
</dbReference>
<organism evidence="4 5">
    <name type="scientific">Nemorincola caseinilytica</name>
    <dbReference type="NCBI Taxonomy" id="2054315"/>
    <lineage>
        <taxon>Bacteria</taxon>
        <taxon>Pseudomonadati</taxon>
        <taxon>Bacteroidota</taxon>
        <taxon>Chitinophagia</taxon>
        <taxon>Chitinophagales</taxon>
        <taxon>Chitinophagaceae</taxon>
        <taxon>Nemorincola</taxon>
    </lineage>
</organism>
<reference evidence="5" key="1">
    <citation type="journal article" date="2019" name="Int. J. Syst. Evol. Microbiol.">
        <title>The Global Catalogue of Microorganisms (GCM) 10K type strain sequencing project: providing services to taxonomists for standard genome sequencing and annotation.</title>
        <authorList>
            <consortium name="The Broad Institute Genomics Platform"/>
            <consortium name="The Broad Institute Genome Sequencing Center for Infectious Disease"/>
            <person name="Wu L."/>
            <person name="Ma J."/>
        </authorList>
    </citation>
    <scope>NUCLEOTIDE SEQUENCE [LARGE SCALE GENOMIC DNA]</scope>
    <source>
        <strain evidence="5">JCM 32105</strain>
    </source>
</reference>
<keyword evidence="5" id="KW-1185">Reference proteome</keyword>
<dbReference type="Gene3D" id="3.30.1360.150">
    <property type="match status" value="1"/>
</dbReference>
<evidence type="ECO:0000256" key="1">
    <source>
        <dbReference type="ARBA" id="ARBA00022553"/>
    </source>
</evidence>
<keyword evidence="3" id="KW-0732">Signal</keyword>
<proteinExistence type="predicted"/>